<evidence type="ECO:0000313" key="2">
    <source>
        <dbReference type="Proteomes" id="UP000499080"/>
    </source>
</evidence>
<evidence type="ECO:0000313" key="1">
    <source>
        <dbReference type="EMBL" id="GBO05748.1"/>
    </source>
</evidence>
<reference evidence="1 2" key="1">
    <citation type="journal article" date="2019" name="Sci. Rep.">
        <title>Orb-weaving spider Araneus ventricosus genome elucidates the spidroin gene catalogue.</title>
        <authorList>
            <person name="Kono N."/>
            <person name="Nakamura H."/>
            <person name="Ohtoshi R."/>
            <person name="Moran D.A.P."/>
            <person name="Shinohara A."/>
            <person name="Yoshida Y."/>
            <person name="Fujiwara M."/>
            <person name="Mori M."/>
            <person name="Tomita M."/>
            <person name="Arakawa K."/>
        </authorList>
    </citation>
    <scope>NUCLEOTIDE SEQUENCE [LARGE SCALE GENOMIC DNA]</scope>
</reference>
<dbReference type="EMBL" id="BGPR01032267">
    <property type="protein sequence ID" value="GBO05748.1"/>
    <property type="molecule type" value="Genomic_DNA"/>
</dbReference>
<gene>
    <name evidence="1" type="ORF">AVEN_117537_1</name>
</gene>
<accession>A0A4Y2TYP1</accession>
<comment type="caution">
    <text evidence="1">The sequence shown here is derived from an EMBL/GenBank/DDBJ whole genome shotgun (WGS) entry which is preliminary data.</text>
</comment>
<dbReference type="AlphaFoldDB" id="A0A4Y2TYP1"/>
<name>A0A4Y2TYP1_ARAVE</name>
<proteinExistence type="predicted"/>
<dbReference type="Proteomes" id="UP000499080">
    <property type="component" value="Unassembled WGS sequence"/>
</dbReference>
<protein>
    <submittedName>
        <fullName evidence="1">Uncharacterized protein</fullName>
    </submittedName>
</protein>
<organism evidence="1 2">
    <name type="scientific">Araneus ventricosus</name>
    <name type="common">Orbweaver spider</name>
    <name type="synonym">Epeira ventricosa</name>
    <dbReference type="NCBI Taxonomy" id="182803"/>
    <lineage>
        <taxon>Eukaryota</taxon>
        <taxon>Metazoa</taxon>
        <taxon>Ecdysozoa</taxon>
        <taxon>Arthropoda</taxon>
        <taxon>Chelicerata</taxon>
        <taxon>Arachnida</taxon>
        <taxon>Araneae</taxon>
        <taxon>Araneomorphae</taxon>
        <taxon>Entelegynae</taxon>
        <taxon>Araneoidea</taxon>
        <taxon>Araneidae</taxon>
        <taxon>Araneus</taxon>
    </lineage>
</organism>
<keyword evidence="2" id="KW-1185">Reference proteome</keyword>
<sequence>MQLQPLQHCQRLMEASVYCANCFRGGREVMERSECHEMVPSMVLESHQPDQISNPRDLTSWELDGDNSTHWSRANQPRFHGTCSGFLSSVPWTSEDYRYIETIR</sequence>